<organism evidence="1 2">
    <name type="scientific">Sarcophilus harrisii</name>
    <name type="common">Tasmanian devil</name>
    <name type="synonym">Sarcophilus laniarius</name>
    <dbReference type="NCBI Taxonomy" id="9305"/>
    <lineage>
        <taxon>Eukaryota</taxon>
        <taxon>Metazoa</taxon>
        <taxon>Chordata</taxon>
        <taxon>Craniata</taxon>
        <taxon>Vertebrata</taxon>
        <taxon>Euteleostomi</taxon>
        <taxon>Mammalia</taxon>
        <taxon>Metatheria</taxon>
        <taxon>Dasyuromorphia</taxon>
        <taxon>Dasyuridae</taxon>
        <taxon>Sarcophilus</taxon>
    </lineage>
</organism>
<dbReference type="InParanoid" id="A0A7N4PTT8"/>
<reference evidence="1" key="2">
    <citation type="submission" date="2025-08" db="UniProtKB">
        <authorList>
            <consortium name="Ensembl"/>
        </authorList>
    </citation>
    <scope>IDENTIFICATION</scope>
</reference>
<accession>A0A7N4PTT8</accession>
<protein>
    <submittedName>
        <fullName evidence="1">Uncharacterized protein</fullName>
    </submittedName>
</protein>
<evidence type="ECO:0000313" key="1">
    <source>
        <dbReference type="Ensembl" id="ENSSHAP00000042319.1"/>
    </source>
</evidence>
<evidence type="ECO:0000313" key="2">
    <source>
        <dbReference type="Proteomes" id="UP000007648"/>
    </source>
</evidence>
<proteinExistence type="predicted"/>
<reference evidence="1" key="3">
    <citation type="submission" date="2025-09" db="UniProtKB">
        <authorList>
            <consortium name="Ensembl"/>
        </authorList>
    </citation>
    <scope>IDENTIFICATION</scope>
</reference>
<name>A0A7N4PTT8_SARHA</name>
<keyword evidence="2" id="KW-1185">Reference proteome</keyword>
<reference evidence="1 2" key="1">
    <citation type="journal article" date="2011" name="Proc. Natl. Acad. Sci. U.S.A.">
        <title>Genetic diversity and population structure of the endangered marsupial Sarcophilus harrisii (Tasmanian devil).</title>
        <authorList>
            <person name="Miller W."/>
            <person name="Hayes V.M."/>
            <person name="Ratan A."/>
            <person name="Petersen D.C."/>
            <person name="Wittekindt N.E."/>
            <person name="Miller J."/>
            <person name="Walenz B."/>
            <person name="Knight J."/>
            <person name="Qi J."/>
            <person name="Zhao F."/>
            <person name="Wang Q."/>
            <person name="Bedoya-Reina O.C."/>
            <person name="Katiyar N."/>
            <person name="Tomsho L.P."/>
            <person name="Kasson L.M."/>
            <person name="Hardie R.A."/>
            <person name="Woodbridge P."/>
            <person name="Tindall E.A."/>
            <person name="Bertelsen M.F."/>
            <person name="Dixon D."/>
            <person name="Pyecroft S."/>
            <person name="Helgen K.M."/>
            <person name="Lesk A.M."/>
            <person name="Pringle T.H."/>
            <person name="Patterson N."/>
            <person name="Zhang Y."/>
            <person name="Kreiss A."/>
            <person name="Woods G.M."/>
            <person name="Jones M.E."/>
            <person name="Schuster S.C."/>
        </authorList>
    </citation>
    <scope>NUCLEOTIDE SEQUENCE [LARGE SCALE GENOMIC DNA]</scope>
</reference>
<sequence>GTDTQYFGAGSRLIVL</sequence>
<dbReference type="AlphaFoldDB" id="A0A7N4PTT8"/>
<dbReference type="Ensembl" id="ENSSHAT00000050517.1">
    <property type="protein sequence ID" value="ENSSHAP00000042319.1"/>
    <property type="gene ID" value="ENSSHAG00000027867.1"/>
</dbReference>
<dbReference type="Proteomes" id="UP000007648">
    <property type="component" value="Unassembled WGS sequence"/>
</dbReference>